<reference evidence="2 3" key="1">
    <citation type="submission" date="2019-09" db="EMBL/GenBank/DDBJ databases">
        <title>In-depth cultivation of the pig gut microbiome towards novel bacterial diversity and tailored functional studies.</title>
        <authorList>
            <person name="Wylensek D."/>
            <person name="Hitch T.C.A."/>
            <person name="Clavel T."/>
        </authorList>
    </citation>
    <scope>NUCLEOTIDE SEQUENCE [LARGE SCALE GENOMIC DNA]</scope>
    <source>
        <strain evidence="2 3">PG-178-WT-4</strain>
    </source>
</reference>
<organism evidence="2 3">
    <name type="scientific">Desulfovibrio porci</name>
    <dbReference type="NCBI Taxonomy" id="2605782"/>
    <lineage>
        <taxon>Bacteria</taxon>
        <taxon>Pseudomonadati</taxon>
        <taxon>Thermodesulfobacteriota</taxon>
        <taxon>Desulfovibrionia</taxon>
        <taxon>Desulfovibrionales</taxon>
        <taxon>Desulfovibrionaceae</taxon>
        <taxon>Desulfovibrio</taxon>
    </lineage>
</organism>
<dbReference type="AlphaFoldDB" id="A0A6L5XNQ8"/>
<comment type="caution">
    <text evidence="2">The sequence shown here is derived from an EMBL/GenBank/DDBJ whole genome shotgun (WGS) entry which is preliminary data.</text>
</comment>
<accession>A0A6L5XNQ8</accession>
<keyword evidence="3" id="KW-1185">Reference proteome</keyword>
<gene>
    <name evidence="2" type="ORF">FYJ44_12925</name>
</gene>
<dbReference type="RefSeq" id="WP_154512791.1">
    <property type="nucleotide sequence ID" value="NZ_VUMH01000016.1"/>
</dbReference>
<dbReference type="Proteomes" id="UP000477488">
    <property type="component" value="Unassembled WGS sequence"/>
</dbReference>
<dbReference type="Pfam" id="PF04015">
    <property type="entry name" value="DUF362"/>
    <property type="match status" value="1"/>
</dbReference>
<sequence length="334" mass="35310">MTDASFPASRPAGPRALPVALLACPDYAAPRLRQTVFQALEAAGPRVGAGLRVLVKPNLITAQPLACSDPEVTAAVCAWLLEQGANVEVADSPGFGRAEAVARKIGLEEALRPLKLRVRALDRPVPVRLHLPASSPASSASPEGGPRFMVSRRALECDLILSVPRVKAHSQMLLTLAVKNCFGCVSGLRKALIHTREGRDPGYFADCLAALWAALPPVAALADGVRAMHVTGPSRGKPFVLGLIGASPSAVALDEALCAVLGLAPDATPLGAALERRKAEGCGAAGWRAAYVLQRPEDFNARDFELPRELAHTSFHPARFVKSCVRRLWAACKP</sequence>
<dbReference type="EMBL" id="VUMH01000016">
    <property type="protein sequence ID" value="MSS28913.1"/>
    <property type="molecule type" value="Genomic_DNA"/>
</dbReference>
<evidence type="ECO:0000313" key="2">
    <source>
        <dbReference type="EMBL" id="MSS28913.1"/>
    </source>
</evidence>
<evidence type="ECO:0000313" key="3">
    <source>
        <dbReference type="Proteomes" id="UP000477488"/>
    </source>
</evidence>
<evidence type="ECO:0000259" key="1">
    <source>
        <dbReference type="Pfam" id="PF04015"/>
    </source>
</evidence>
<proteinExistence type="predicted"/>
<dbReference type="InterPro" id="IPR007160">
    <property type="entry name" value="DUF362"/>
</dbReference>
<protein>
    <submittedName>
        <fullName evidence="2">DUF362 domain-containing protein</fullName>
    </submittedName>
</protein>
<feature type="domain" description="DUF362" evidence="1">
    <location>
        <begin position="53"/>
        <end position="258"/>
    </location>
</feature>
<name>A0A6L5XNQ8_9BACT</name>